<dbReference type="InterPro" id="IPR015424">
    <property type="entry name" value="PyrdxlP-dep_Trfase"/>
</dbReference>
<dbReference type="SMR" id="C1MMR1"/>
<comment type="similarity">
    <text evidence="2">Belongs to the cysteine synthase/cystathionine beta-synthase family.</text>
</comment>
<dbReference type="AlphaFoldDB" id="C1MMR1"/>
<dbReference type="Pfam" id="PF00282">
    <property type="entry name" value="Pyridoxal_deC"/>
    <property type="match status" value="1"/>
</dbReference>
<dbReference type="Proteomes" id="UP000001876">
    <property type="component" value="Unassembled WGS sequence"/>
</dbReference>
<name>C1MMR1_MICPC</name>
<dbReference type="OMA" id="YIVITNE"/>
<evidence type="ECO:0000256" key="2">
    <source>
        <dbReference type="ARBA" id="ARBA00007103"/>
    </source>
</evidence>
<evidence type="ECO:0000256" key="6">
    <source>
        <dbReference type="ARBA" id="ARBA00023239"/>
    </source>
</evidence>
<evidence type="ECO:0000313" key="10">
    <source>
        <dbReference type="Proteomes" id="UP000001876"/>
    </source>
</evidence>
<dbReference type="PANTHER" id="PTHR45677:SF8">
    <property type="entry name" value="CYSTEINE SULFINIC ACID DECARBOXYLASE"/>
    <property type="match status" value="1"/>
</dbReference>
<keyword evidence="5 7" id="KW-0663">Pyridoxal phosphate</keyword>
<keyword evidence="6" id="KW-0456">Lyase</keyword>
<dbReference type="RefSeq" id="XP_003057449.1">
    <property type="nucleotide sequence ID" value="XM_003057403.1"/>
</dbReference>
<dbReference type="OrthoDB" id="639767at2759"/>
<evidence type="ECO:0000256" key="3">
    <source>
        <dbReference type="ARBA" id="ARBA00009533"/>
    </source>
</evidence>
<dbReference type="CDD" id="cd01561">
    <property type="entry name" value="CBS_like"/>
    <property type="match status" value="1"/>
</dbReference>
<dbReference type="PROSITE" id="PS00392">
    <property type="entry name" value="DDC_GAD_HDC_YDC"/>
    <property type="match status" value="1"/>
</dbReference>
<dbReference type="EMBL" id="GG663737">
    <property type="protein sequence ID" value="EEH59094.1"/>
    <property type="molecule type" value="Genomic_DNA"/>
</dbReference>
<dbReference type="InterPro" id="IPR001216">
    <property type="entry name" value="P-phosphate_BS"/>
</dbReference>
<dbReference type="GO" id="GO:0030170">
    <property type="term" value="F:pyridoxal phosphate binding"/>
    <property type="evidence" value="ECO:0007669"/>
    <property type="project" value="InterPro"/>
</dbReference>
<feature type="domain" description="Tryptophan synthase beta chain-like PALP" evidence="8">
    <location>
        <begin position="115"/>
        <end position="413"/>
    </location>
</feature>
<dbReference type="InterPro" id="IPR001926">
    <property type="entry name" value="TrpB-like_PALP"/>
</dbReference>
<dbReference type="PANTHER" id="PTHR45677">
    <property type="entry name" value="GLUTAMATE DECARBOXYLASE-RELATED"/>
    <property type="match status" value="1"/>
</dbReference>
<organism evidence="10">
    <name type="scientific">Micromonas pusilla (strain CCMP1545)</name>
    <name type="common">Picoplanktonic green alga</name>
    <dbReference type="NCBI Taxonomy" id="564608"/>
    <lineage>
        <taxon>Eukaryota</taxon>
        <taxon>Viridiplantae</taxon>
        <taxon>Chlorophyta</taxon>
        <taxon>Mamiellophyceae</taxon>
        <taxon>Mamiellales</taxon>
        <taxon>Mamiellaceae</taxon>
        <taxon>Micromonas</taxon>
    </lineage>
</organism>
<dbReference type="Gene3D" id="3.40.50.1100">
    <property type="match status" value="2"/>
</dbReference>
<comment type="cofactor">
    <cofactor evidence="1 7">
        <name>pyridoxal 5'-phosphate</name>
        <dbReference type="ChEBI" id="CHEBI:597326"/>
    </cofactor>
</comment>
<reference evidence="9 10" key="1">
    <citation type="journal article" date="2009" name="Science">
        <title>Green evolution and dynamic adaptations revealed by genomes of the marine picoeukaryotes Micromonas.</title>
        <authorList>
            <person name="Worden A.Z."/>
            <person name="Lee J.H."/>
            <person name="Mock T."/>
            <person name="Rouze P."/>
            <person name="Simmons M.P."/>
            <person name="Aerts A.L."/>
            <person name="Allen A.E."/>
            <person name="Cuvelier M.L."/>
            <person name="Derelle E."/>
            <person name="Everett M.V."/>
            <person name="Foulon E."/>
            <person name="Grimwood J."/>
            <person name="Gundlach H."/>
            <person name="Henrissat B."/>
            <person name="Napoli C."/>
            <person name="McDonald S.M."/>
            <person name="Parker M.S."/>
            <person name="Rombauts S."/>
            <person name="Salamov A."/>
            <person name="Von Dassow P."/>
            <person name="Badger J.H."/>
            <person name="Coutinho P.M."/>
            <person name="Demir E."/>
            <person name="Dubchak I."/>
            <person name="Gentemann C."/>
            <person name="Eikrem W."/>
            <person name="Gready J.E."/>
            <person name="John U."/>
            <person name="Lanier W."/>
            <person name="Lindquist E.A."/>
            <person name="Lucas S."/>
            <person name="Mayer K.F."/>
            <person name="Moreau H."/>
            <person name="Not F."/>
            <person name="Otillar R."/>
            <person name="Panaud O."/>
            <person name="Pangilinan J."/>
            <person name="Paulsen I."/>
            <person name="Piegu B."/>
            <person name="Poliakov A."/>
            <person name="Robbens S."/>
            <person name="Schmutz J."/>
            <person name="Toulza E."/>
            <person name="Wyss T."/>
            <person name="Zelensky A."/>
            <person name="Zhou K."/>
            <person name="Armbrust E.V."/>
            <person name="Bhattacharya D."/>
            <person name="Goodenough U.W."/>
            <person name="Van de Peer Y."/>
            <person name="Grigoriev I.V."/>
        </authorList>
    </citation>
    <scope>NUCLEOTIDE SEQUENCE [LARGE SCALE GENOMIC DNA]</scope>
    <source>
        <strain evidence="9 10">CCMP1545</strain>
    </source>
</reference>
<dbReference type="GO" id="GO:0005737">
    <property type="term" value="C:cytoplasm"/>
    <property type="evidence" value="ECO:0007669"/>
    <property type="project" value="TreeGrafter"/>
</dbReference>
<dbReference type="KEGG" id="mpp:MICPUCDRAFT_25911"/>
<evidence type="ECO:0000256" key="1">
    <source>
        <dbReference type="ARBA" id="ARBA00001933"/>
    </source>
</evidence>
<dbReference type="GO" id="GO:0016831">
    <property type="term" value="F:carboxy-lyase activity"/>
    <property type="evidence" value="ECO:0007669"/>
    <property type="project" value="UniProtKB-KW"/>
</dbReference>
<dbReference type="GeneID" id="9682412"/>
<dbReference type="InterPro" id="IPR021115">
    <property type="entry name" value="Pyridoxal-P_BS"/>
</dbReference>
<dbReference type="Pfam" id="PF00291">
    <property type="entry name" value="PALP"/>
    <property type="match status" value="1"/>
</dbReference>
<feature type="modified residue" description="N6-(pyridoxal phosphate)lysine" evidence="7">
    <location>
        <position position="789"/>
    </location>
</feature>
<dbReference type="eggNOG" id="KOG1252">
    <property type="taxonomic scope" value="Eukaryota"/>
</dbReference>
<dbReference type="SUPFAM" id="SSF53686">
    <property type="entry name" value="Tryptophan synthase beta subunit-like PLP-dependent enzymes"/>
    <property type="match status" value="1"/>
</dbReference>
<proteinExistence type="inferred from homology"/>
<dbReference type="SUPFAM" id="SSF53383">
    <property type="entry name" value="PLP-dependent transferases"/>
    <property type="match status" value="1"/>
</dbReference>
<gene>
    <name evidence="9" type="ORF">MICPUCDRAFT_25911</name>
</gene>
<dbReference type="PROSITE" id="PS00901">
    <property type="entry name" value="CYS_SYNTHASE"/>
    <property type="match status" value="1"/>
</dbReference>
<evidence type="ECO:0000256" key="7">
    <source>
        <dbReference type="PIRSR" id="PIRSR602129-50"/>
    </source>
</evidence>
<dbReference type="Gene3D" id="3.40.640.10">
    <property type="entry name" value="Type I PLP-dependent aspartate aminotransferase-like (Major domain)"/>
    <property type="match status" value="1"/>
</dbReference>
<evidence type="ECO:0000259" key="8">
    <source>
        <dbReference type="Pfam" id="PF00291"/>
    </source>
</evidence>
<evidence type="ECO:0000256" key="5">
    <source>
        <dbReference type="ARBA" id="ARBA00022898"/>
    </source>
</evidence>
<keyword evidence="4" id="KW-0210">Decarboxylase</keyword>
<dbReference type="InterPro" id="IPR036052">
    <property type="entry name" value="TrpB-like_PALP_sf"/>
</dbReference>
<sequence length="985" mass="105605">MSAATGSLSLPLLGHLATSRNARARRNRAAAAIPGVSLGKSTSVFTPRGPKRIARVVTSKAGPHSNPPRAISTVDDVLAFTVPTDEPAAETASPADSDCEGEFCDMKESSCTTRDLIGSTPLLDLSAYSLNPTVKILAKCEYLNPSGSIKDRIATHILDKAIKSGDLKPGMTVVAATSGNTGAAIAMACALRGYDYIVITNEKTSKEKVDAMRAYGGEVIVSPSGVSPDDPQHYQNIENKLCEENPGTYYGVDQYNNPYNADAYEATLGPEIWRQSVGAVTHFIVGGSTGGTVSGTGRYLKQENPDVRIVLADPRGSVFWDHVVNGVAADDVKVSKSWETEGVGKDSIPGCLDVSIVDGMVRATDEQAFGVCRELASSDGLLVGGSSGLNLHASRVLSGDVADDSVIVTVFPDNGVKYLSKIYNDDWLDSKKMGGAKNSDGNAERAAECEVYWRPDALSFAERKAAADAAAAAAVEGDNLWPEDETERELKFLEELAPKLTQYHRDSIKGDERVHSKLQSPEELAATFAAAGAPIDLAEGDAPATEEQLALAVQAVMDNSVRSSHPMFLNQLYAGVDVVALAGEWTASALNANVHTFEVAPVLTEIEKAVLAKTARMWLNKPGSKTTPPHDGLLVPGGSLANMYSMILARDRAEPEAKTKGASGNLVAFCSEQSHYSYKKSAMVMGLGMDNMIKVKCDQSGAMIPAELEKAVQEAKSRGKVPFYVGTTAGSTVLGAFDDYEGCADVCEKHDMWMHVDGAWGGAAALSPTRRHNLQGANRADSFCWNPHKMLGLPLQCSIFVTKQPGALSKANAAQADYLFQPDKNNAAADLGDRTIQCGRKADALKIWLAWKARGDEGWANLVDRSFGLAEYVEASVRERCEKDGSFVLAAPAQCANIGFWYVPPRLRPFDVESATADQLTEIGFVAPKLKDRMQRTGDAMIGFQPIDSMNLPNFFRLVLPNSRHLSKNALDAMLDRMDDMGKDL</sequence>
<dbReference type="GO" id="GO:0006535">
    <property type="term" value="P:cysteine biosynthetic process from serine"/>
    <property type="evidence" value="ECO:0007669"/>
    <property type="project" value="InterPro"/>
</dbReference>
<protein>
    <submittedName>
        <fullName evidence="9">Cysteine synthetase/pyridoxal dependent decarboxylase</fullName>
    </submittedName>
</protein>
<comment type="similarity">
    <text evidence="3">Belongs to the group II decarboxylase family.</text>
</comment>
<keyword evidence="10" id="KW-1185">Reference proteome</keyword>
<dbReference type="InterPro" id="IPR015421">
    <property type="entry name" value="PyrdxlP-dep_Trfase_major"/>
</dbReference>
<dbReference type="STRING" id="564608.C1MMR1"/>
<dbReference type="eggNOG" id="KOG0629">
    <property type="taxonomic scope" value="Eukaryota"/>
</dbReference>
<dbReference type="InterPro" id="IPR002129">
    <property type="entry name" value="PyrdxlP-dep_de-COase"/>
</dbReference>
<evidence type="ECO:0000313" key="9">
    <source>
        <dbReference type="EMBL" id="EEH59094.1"/>
    </source>
</evidence>
<dbReference type="Gene3D" id="3.90.1150.170">
    <property type="match status" value="1"/>
</dbReference>
<accession>C1MMR1</accession>
<dbReference type="FunFam" id="3.40.50.1100:FF:000003">
    <property type="entry name" value="Cystathionine beta-synthase"/>
    <property type="match status" value="1"/>
</dbReference>
<evidence type="ECO:0000256" key="4">
    <source>
        <dbReference type="ARBA" id="ARBA00022793"/>
    </source>
</evidence>